<comment type="subcellular location">
    <subcellularLocation>
        <location evidence="1">Cell membrane</location>
        <topology evidence="1">Multi-pass membrane protein</topology>
    </subcellularLocation>
</comment>
<feature type="transmembrane region" description="Helical" evidence="9">
    <location>
        <begin position="6"/>
        <end position="25"/>
    </location>
</feature>
<sequence>MMTTILAGLSIGAVYTMVAIGYNIVFISSRVFNFAQAQFLMVGAFVALVAARQFDLPLWAAILLCAASGGIIGALEEILAIRRLAGRGAHNELVTTLGVGVLMSGAALAIFGSDPQKLIFFDETAFSFLGGRVVMVDLLLILVAILLAGIVGLVTRKSMIGLASLATSEDRDAGMLRGINVKRLALIAFVIAGALVAAVGPLVASKTLVHYHLGDLLAVKAFVALAIGGFGSYRGALIGGFVVGLLEMFGARYLGTEWQNITVFALLLVVLLVLPQGIFGRRNERVV</sequence>
<dbReference type="PANTHER" id="PTHR11795">
    <property type="entry name" value="BRANCHED-CHAIN AMINO ACID TRANSPORT SYSTEM PERMEASE PROTEIN LIVH"/>
    <property type="match status" value="1"/>
</dbReference>
<evidence type="ECO:0000313" key="10">
    <source>
        <dbReference type="EMBL" id="SFI61146.1"/>
    </source>
</evidence>
<accession>A0A7Z7CYL5</accession>
<keyword evidence="5" id="KW-0029">Amino-acid transport</keyword>
<dbReference type="GO" id="GO:0005886">
    <property type="term" value="C:plasma membrane"/>
    <property type="evidence" value="ECO:0007669"/>
    <property type="project" value="UniProtKB-SubCell"/>
</dbReference>
<comment type="similarity">
    <text evidence="8">Belongs to the binding-protein-dependent transport system permease family. LivHM subfamily.</text>
</comment>
<dbReference type="InterPro" id="IPR001851">
    <property type="entry name" value="ABC_transp_permease"/>
</dbReference>
<evidence type="ECO:0000256" key="7">
    <source>
        <dbReference type="ARBA" id="ARBA00023136"/>
    </source>
</evidence>
<evidence type="ECO:0000313" key="11">
    <source>
        <dbReference type="Proteomes" id="UP000198702"/>
    </source>
</evidence>
<keyword evidence="6 9" id="KW-1133">Transmembrane helix</keyword>
<comment type="caution">
    <text evidence="10">The sequence shown here is derived from an EMBL/GenBank/DDBJ whole genome shotgun (WGS) entry which is preliminary data.</text>
</comment>
<evidence type="ECO:0000256" key="8">
    <source>
        <dbReference type="ARBA" id="ARBA00037998"/>
    </source>
</evidence>
<evidence type="ECO:0000256" key="6">
    <source>
        <dbReference type="ARBA" id="ARBA00022989"/>
    </source>
</evidence>
<keyword evidence="2" id="KW-0813">Transport</keyword>
<evidence type="ECO:0000256" key="9">
    <source>
        <dbReference type="SAM" id="Phobius"/>
    </source>
</evidence>
<dbReference type="EMBL" id="FOQZ01000003">
    <property type="protein sequence ID" value="SFI61146.1"/>
    <property type="molecule type" value="Genomic_DNA"/>
</dbReference>
<feature type="transmembrane region" description="Helical" evidence="9">
    <location>
        <begin position="93"/>
        <end position="113"/>
    </location>
</feature>
<dbReference type="RefSeq" id="WP_197018623.1">
    <property type="nucleotide sequence ID" value="NZ_FOQZ01000003.1"/>
</dbReference>
<feature type="transmembrane region" description="Helical" evidence="9">
    <location>
        <begin position="133"/>
        <end position="154"/>
    </location>
</feature>
<proteinExistence type="inferred from homology"/>
<organism evidence="10 11">
    <name type="scientific">Microbacterium saccharophilum</name>
    <dbReference type="NCBI Taxonomy" id="1213358"/>
    <lineage>
        <taxon>Bacteria</taxon>
        <taxon>Bacillati</taxon>
        <taxon>Actinomycetota</taxon>
        <taxon>Actinomycetes</taxon>
        <taxon>Micrococcales</taxon>
        <taxon>Microbacteriaceae</taxon>
        <taxon>Microbacterium</taxon>
    </lineage>
</organism>
<dbReference type="AlphaFoldDB" id="A0A7Z7CYL5"/>
<evidence type="ECO:0000256" key="5">
    <source>
        <dbReference type="ARBA" id="ARBA00022970"/>
    </source>
</evidence>
<dbReference type="PANTHER" id="PTHR11795:SF450">
    <property type="entry name" value="ABC TRANSPORTER PERMEASE PROTEIN"/>
    <property type="match status" value="1"/>
</dbReference>
<dbReference type="InterPro" id="IPR052157">
    <property type="entry name" value="BCAA_transport_permease"/>
</dbReference>
<evidence type="ECO:0000256" key="2">
    <source>
        <dbReference type="ARBA" id="ARBA00022448"/>
    </source>
</evidence>
<dbReference type="Proteomes" id="UP000198702">
    <property type="component" value="Unassembled WGS sequence"/>
</dbReference>
<reference evidence="10 11" key="1">
    <citation type="submission" date="2016-10" db="EMBL/GenBank/DDBJ databases">
        <authorList>
            <person name="Varghese N."/>
            <person name="Submissions S."/>
        </authorList>
    </citation>
    <scope>NUCLEOTIDE SEQUENCE [LARGE SCALE GENOMIC DNA]</scope>
    <source>
        <strain evidence="10 11">UNC380MFSha3.1</strain>
    </source>
</reference>
<feature type="transmembrane region" description="Helical" evidence="9">
    <location>
        <begin position="32"/>
        <end position="51"/>
    </location>
</feature>
<feature type="transmembrane region" description="Helical" evidence="9">
    <location>
        <begin position="261"/>
        <end position="279"/>
    </location>
</feature>
<keyword evidence="4 9" id="KW-0812">Transmembrane</keyword>
<dbReference type="GO" id="GO:0006865">
    <property type="term" value="P:amino acid transport"/>
    <property type="evidence" value="ECO:0007669"/>
    <property type="project" value="UniProtKB-KW"/>
</dbReference>
<gene>
    <name evidence="10" type="ORF">SAMN04487751_2380</name>
</gene>
<keyword evidence="7 9" id="KW-0472">Membrane</keyword>
<evidence type="ECO:0000256" key="1">
    <source>
        <dbReference type="ARBA" id="ARBA00004651"/>
    </source>
</evidence>
<evidence type="ECO:0000256" key="4">
    <source>
        <dbReference type="ARBA" id="ARBA00022692"/>
    </source>
</evidence>
<keyword evidence="3" id="KW-1003">Cell membrane</keyword>
<protein>
    <submittedName>
        <fullName evidence="10">Amino acid/amide ABC transporter membrane protein 1, HAAT family</fullName>
    </submittedName>
</protein>
<dbReference type="CDD" id="cd06582">
    <property type="entry name" value="TM_PBP1_LivH_like"/>
    <property type="match status" value="1"/>
</dbReference>
<dbReference type="Pfam" id="PF02653">
    <property type="entry name" value="BPD_transp_2"/>
    <property type="match status" value="1"/>
</dbReference>
<evidence type="ECO:0000256" key="3">
    <source>
        <dbReference type="ARBA" id="ARBA00022475"/>
    </source>
</evidence>
<feature type="transmembrane region" description="Helical" evidence="9">
    <location>
        <begin position="57"/>
        <end position="81"/>
    </location>
</feature>
<dbReference type="GO" id="GO:0022857">
    <property type="term" value="F:transmembrane transporter activity"/>
    <property type="evidence" value="ECO:0007669"/>
    <property type="project" value="InterPro"/>
</dbReference>
<feature type="transmembrane region" description="Helical" evidence="9">
    <location>
        <begin position="184"/>
        <end position="203"/>
    </location>
</feature>
<name>A0A7Z7CYL5_9MICO</name>